<evidence type="ECO:0000256" key="1">
    <source>
        <dbReference type="ARBA" id="ARBA00022701"/>
    </source>
</evidence>
<feature type="binding site" evidence="7">
    <location>
        <begin position="110"/>
        <end position="117"/>
    </location>
    <ligand>
        <name>ATP</name>
        <dbReference type="ChEBI" id="CHEBI:30616"/>
    </ligand>
</feature>
<dbReference type="OrthoDB" id="3176171at2759"/>
<evidence type="ECO:0000256" key="2">
    <source>
        <dbReference type="ARBA" id="ARBA00022741"/>
    </source>
</evidence>
<accession>A0A3B6KPM9</accession>
<protein>
    <recommendedName>
        <fullName evidence="10">Kinesin motor domain-containing protein</fullName>
    </recommendedName>
</protein>
<dbReference type="PRINTS" id="PR00380">
    <property type="entry name" value="KINESINHEAVY"/>
</dbReference>
<evidence type="ECO:0000313" key="11">
    <source>
        <dbReference type="EnsemblPlants" id="TraesCS5A02G390000.1"/>
    </source>
</evidence>
<evidence type="ECO:0000256" key="3">
    <source>
        <dbReference type="ARBA" id="ARBA00022840"/>
    </source>
</evidence>
<reference evidence="11" key="1">
    <citation type="submission" date="2018-08" db="EMBL/GenBank/DDBJ databases">
        <authorList>
            <person name="Rossello M."/>
        </authorList>
    </citation>
    <scope>NUCLEOTIDE SEQUENCE [LARGE SCALE GENOMIC DNA]</scope>
    <source>
        <strain evidence="11">cv. Chinese Spring</strain>
    </source>
</reference>
<dbReference type="PANTHER" id="PTHR37739">
    <property type="entry name" value="KINESIN-LIKE PROTEIN KIN-12D"/>
    <property type="match status" value="1"/>
</dbReference>
<keyword evidence="2 7" id="KW-0547">Nucleotide-binding</keyword>
<dbReference type="GO" id="GO:0008017">
    <property type="term" value="F:microtubule binding"/>
    <property type="evidence" value="ECO:0007669"/>
    <property type="project" value="InterPro"/>
</dbReference>
<dbReference type="InterPro" id="IPR027417">
    <property type="entry name" value="P-loop_NTPase"/>
</dbReference>
<dbReference type="Gene3D" id="3.40.850.10">
    <property type="entry name" value="Kinesin motor domain"/>
    <property type="match status" value="1"/>
</dbReference>
<dbReference type="GO" id="GO:0005874">
    <property type="term" value="C:microtubule"/>
    <property type="evidence" value="ECO:0007669"/>
    <property type="project" value="UniProtKB-KW"/>
</dbReference>
<feature type="coiled-coil region" evidence="8">
    <location>
        <begin position="1109"/>
        <end position="1136"/>
    </location>
</feature>
<feature type="domain" description="Kinesin motor" evidence="10">
    <location>
        <begin position="29"/>
        <end position="366"/>
    </location>
</feature>
<dbReference type="GO" id="GO:0003777">
    <property type="term" value="F:microtubule motor activity"/>
    <property type="evidence" value="ECO:0007669"/>
    <property type="project" value="InterPro"/>
</dbReference>
<feature type="coiled-coil region" evidence="8">
    <location>
        <begin position="1049"/>
        <end position="1083"/>
    </location>
</feature>
<reference evidence="11" key="2">
    <citation type="submission" date="2018-10" db="UniProtKB">
        <authorList>
            <consortium name="EnsemblPlants"/>
        </authorList>
    </citation>
    <scope>IDENTIFICATION</scope>
</reference>
<keyword evidence="12" id="KW-1185">Reference proteome</keyword>
<dbReference type="PANTHER" id="PTHR37739:SF14">
    <property type="entry name" value="KINESIN-LIKE PROTEIN KIN-12E"/>
    <property type="match status" value="1"/>
</dbReference>
<dbReference type="GO" id="GO:0007018">
    <property type="term" value="P:microtubule-based movement"/>
    <property type="evidence" value="ECO:0007669"/>
    <property type="project" value="InterPro"/>
</dbReference>
<name>A0A3B6KPM9_WHEAT</name>
<dbReference type="STRING" id="4565.A0A3B6KPM9"/>
<evidence type="ECO:0000256" key="5">
    <source>
        <dbReference type="ARBA" id="ARBA00023175"/>
    </source>
</evidence>
<feature type="coiled-coil region" evidence="8">
    <location>
        <begin position="803"/>
        <end position="837"/>
    </location>
</feature>
<dbReference type="Gramene" id="TraesCS5A02G390000.1">
    <property type="protein sequence ID" value="TraesCS5A02G390000.1"/>
    <property type="gene ID" value="TraesCS5A02G390000"/>
</dbReference>
<keyword evidence="5 7" id="KW-0505">Motor protein</keyword>
<dbReference type="OMA" id="KCIRQES"/>
<feature type="coiled-coil region" evidence="8">
    <location>
        <begin position="619"/>
        <end position="653"/>
    </location>
</feature>
<dbReference type="SMR" id="A0A3B6KPM9"/>
<keyword evidence="3 7" id="KW-0067">ATP-binding</keyword>
<dbReference type="InterPro" id="IPR036961">
    <property type="entry name" value="Kinesin_motor_dom_sf"/>
</dbReference>
<dbReference type="Gramene" id="TraesCS5A03G0932600.1">
    <property type="protein sequence ID" value="TraesCS5A03G0932600.1.CDS"/>
    <property type="gene ID" value="TraesCS5A03G0932600"/>
</dbReference>
<dbReference type="InterPro" id="IPR044986">
    <property type="entry name" value="KIF15/KIN-12"/>
</dbReference>
<evidence type="ECO:0000256" key="7">
    <source>
        <dbReference type="PROSITE-ProRule" id="PRU00283"/>
    </source>
</evidence>
<dbReference type="GO" id="GO:0005819">
    <property type="term" value="C:spindle"/>
    <property type="evidence" value="ECO:0000318"/>
    <property type="project" value="GO_Central"/>
</dbReference>
<comment type="similarity">
    <text evidence="6">Belongs to the TRAFAC class myosin-kinesin ATPase superfamily. Kinesin family. KIN-12 subfamily.</text>
</comment>
<dbReference type="GO" id="GO:0051225">
    <property type="term" value="P:spindle assembly"/>
    <property type="evidence" value="ECO:0000318"/>
    <property type="project" value="GO_Central"/>
</dbReference>
<feature type="compositionally biased region" description="Polar residues" evidence="9">
    <location>
        <begin position="744"/>
        <end position="764"/>
    </location>
</feature>
<dbReference type="PROSITE" id="PS00411">
    <property type="entry name" value="KINESIN_MOTOR_1"/>
    <property type="match status" value="1"/>
</dbReference>
<dbReference type="InterPro" id="IPR019821">
    <property type="entry name" value="Kinesin_motor_CS"/>
</dbReference>
<evidence type="ECO:0000313" key="12">
    <source>
        <dbReference type="Proteomes" id="UP000019116"/>
    </source>
</evidence>
<evidence type="ECO:0000256" key="6">
    <source>
        <dbReference type="ARBA" id="ARBA00034488"/>
    </source>
</evidence>
<dbReference type="GO" id="GO:0005524">
    <property type="term" value="F:ATP binding"/>
    <property type="evidence" value="ECO:0007669"/>
    <property type="project" value="UniProtKB-UniRule"/>
</dbReference>
<feature type="region of interest" description="Disordered" evidence="9">
    <location>
        <begin position="741"/>
        <end position="779"/>
    </location>
</feature>
<dbReference type="FunFam" id="3.40.850.10:FF:000033">
    <property type="entry name" value="Kinesin-like protein KIN-12E"/>
    <property type="match status" value="1"/>
</dbReference>
<keyword evidence="4 8" id="KW-0175">Coiled coil</keyword>
<evidence type="ECO:0000256" key="4">
    <source>
        <dbReference type="ARBA" id="ARBA00023054"/>
    </source>
</evidence>
<keyword evidence="1" id="KW-0493">Microtubule</keyword>
<dbReference type="SUPFAM" id="SSF52540">
    <property type="entry name" value="P-loop containing nucleoside triphosphate hydrolases"/>
    <property type="match status" value="1"/>
</dbReference>
<dbReference type="Pfam" id="PF00225">
    <property type="entry name" value="Kinesin"/>
    <property type="match status" value="1"/>
</dbReference>
<evidence type="ECO:0000259" key="10">
    <source>
        <dbReference type="PROSITE" id="PS50067"/>
    </source>
</evidence>
<dbReference type="InterPro" id="IPR001752">
    <property type="entry name" value="Kinesin_motor_dom"/>
</dbReference>
<dbReference type="EnsemblPlants" id="TraesCS5A02G390000.1">
    <property type="protein sequence ID" value="TraesCS5A02G390000.1"/>
    <property type="gene ID" value="TraesCS5A02G390000"/>
</dbReference>
<dbReference type="Proteomes" id="UP000019116">
    <property type="component" value="Chromosome 5A"/>
</dbReference>
<sequence length="1281" mass="145666">MLSDGGDDDSSAPARFELQEDPSFWKDNNVQVVIRVRPLSSSEISVQGDKRCVRQDSGQSITWTCHPESRFTFDLVADEHITQESLFKVAGVPMVENCMAGYNSCMFAYGQTGSGKTHTMLGDIENGTRGNNENCGMTPRVFEHLFLRIQKEKEIRRDEKLSFTCKCSFLEIYNEQILDLLNPNATNLQLREDAKRGMHVENLTEHEVSNAREALQQLIEGAANRKVASTNMNRASSRSHSVFTCLIESKWESQGIKHHRFSHLNLVDLAGSERQKSSGAEGERLKEASNINKSLSTLGHVITSLIAVSNKKSQHVPYRDSKLTFLLQDSLGGNSKTTIIANISPSSCCAAETLSTLKFAQRAKHIRNNAIINEDASGDVLSMRLEIQHLKKELSRLQGQSGFTNNGFVCESPSAFKWDQANGTFSPLMFDKRATQRRDYDITLAAAFRREQEKEAKLKAAIAAKQIAEELVTQRSEEVRSFRMRLRFREDRIKRLEQVASGKLSAEAHLLQEKEDLMKEIEALRNQLERNPEITRFAMENLQLKEEIRRLQSFVDEGELERMHQQINVLEHQLLEALDWKLMNEKDPVNKDLSLFGEEAGDEKNEFLLVQAIQNEREIESLRKNLSVCLQAKEKLERRVDDLTVELEVAKKCDHENKEFKAAQHQEQSVLLDAQTELKTLVDAIATASQREAEAHETAIGLAKENEKLRTELTTLIEDNKRLVDLYEQAIVNIEVKQHGNYPSIPQTEDSNEQQSSHPSNGGNSLLDDQPEGAYGSRSDAVEEPMIVDENCSHKDDPSRSEFSELQLQLEEMHEENDKLMSLYEKAMQERDEFKRKFSEQSNHETTEDVQFRDAEMDEAMDTMQSNPETTEDIQFRDAEMDSMLSNLESSEDIQFRDAETDAEGFQGEHVHDSPIVAFKEAMQLVRVKLEHVQDKLVTAQDAVQYFKLLEMASTKAEELSSSIQLCCLDVQKEQEDINALKSALSISHERENALEGKFFSPVASCQDLHLKTEALAGSKFGVNVQSMNKKMEQLSRLRTRKTEISAARAEARRSETELRNKIDGLKQKYRSFEAQRKETERVLFAIDNLECPATPLQKPMNFGKASELLKSEEERTKLLSELKKFREQLSVVQKEIKSMRNCDDIDGEMSRLESEMEGCFLSLLEAETEKFVRDHTLAEVWEVQQKDLPSLLVDYQDSVFHVKLEEEQIRVCEASLQHQTTSLDEMNSKLSQAMRDLGELLVARGLDASTPHVSDKVKGDLDAIEAHVAEARQLLLVDNQ</sequence>
<evidence type="ECO:0000256" key="8">
    <source>
        <dbReference type="SAM" id="Coils"/>
    </source>
</evidence>
<proteinExistence type="inferred from homology"/>
<dbReference type="SMART" id="SM00129">
    <property type="entry name" value="KISc"/>
    <property type="match status" value="1"/>
</dbReference>
<dbReference type="PROSITE" id="PS50067">
    <property type="entry name" value="KINESIN_MOTOR_2"/>
    <property type="match status" value="1"/>
</dbReference>
<evidence type="ECO:0000256" key="9">
    <source>
        <dbReference type="SAM" id="MobiDB-lite"/>
    </source>
</evidence>
<organism evidence="11">
    <name type="scientific">Triticum aestivum</name>
    <name type="common">Wheat</name>
    <dbReference type="NCBI Taxonomy" id="4565"/>
    <lineage>
        <taxon>Eukaryota</taxon>
        <taxon>Viridiplantae</taxon>
        <taxon>Streptophyta</taxon>
        <taxon>Embryophyta</taxon>
        <taxon>Tracheophyta</taxon>
        <taxon>Spermatophyta</taxon>
        <taxon>Magnoliopsida</taxon>
        <taxon>Liliopsida</taxon>
        <taxon>Poales</taxon>
        <taxon>Poaceae</taxon>
        <taxon>BOP clade</taxon>
        <taxon>Pooideae</taxon>
        <taxon>Triticodae</taxon>
        <taxon>Triticeae</taxon>
        <taxon>Triticinae</taxon>
        <taxon>Triticum</taxon>
    </lineage>
</organism>